<name>A0A059BEF8_EUCGR</name>
<reference evidence="1" key="1">
    <citation type="submission" date="2013-07" db="EMBL/GenBank/DDBJ databases">
        <title>The genome of Eucalyptus grandis.</title>
        <authorList>
            <person name="Schmutz J."/>
            <person name="Hayes R."/>
            <person name="Myburg A."/>
            <person name="Tuskan G."/>
            <person name="Grattapaglia D."/>
            <person name="Rokhsar D.S."/>
        </authorList>
    </citation>
    <scope>NUCLEOTIDE SEQUENCE</scope>
    <source>
        <tissue evidence="1">Leaf extractions</tissue>
    </source>
</reference>
<organism evidence="1">
    <name type="scientific">Eucalyptus grandis</name>
    <name type="common">Flooded gum</name>
    <dbReference type="NCBI Taxonomy" id="71139"/>
    <lineage>
        <taxon>Eukaryota</taxon>
        <taxon>Viridiplantae</taxon>
        <taxon>Streptophyta</taxon>
        <taxon>Embryophyta</taxon>
        <taxon>Tracheophyta</taxon>
        <taxon>Spermatophyta</taxon>
        <taxon>Magnoliopsida</taxon>
        <taxon>eudicotyledons</taxon>
        <taxon>Gunneridae</taxon>
        <taxon>Pentapetalae</taxon>
        <taxon>rosids</taxon>
        <taxon>malvids</taxon>
        <taxon>Myrtales</taxon>
        <taxon>Myrtaceae</taxon>
        <taxon>Myrtoideae</taxon>
        <taxon>Eucalypteae</taxon>
        <taxon>Eucalyptus</taxon>
    </lineage>
</organism>
<evidence type="ECO:0000313" key="1">
    <source>
        <dbReference type="EMBL" id="KCW64483.1"/>
    </source>
</evidence>
<sequence length="120" mass="13927">MIRDMIPRRCFCIFINGLRIRTTSLIIKPGPSFLSQGFYCHSDGFSVPPLGERFGHFYYAATKYFSLCVNPIILHQIPQLVIIITLVIESVIDIILKSVHFHLWVIRLPRHFQCELPNRA</sequence>
<protein>
    <submittedName>
        <fullName evidence="1">Uncharacterized protein</fullName>
    </submittedName>
</protein>
<accession>A0A059BEF8</accession>
<gene>
    <name evidence="1" type="ORF">EUGRSUZ_G02089</name>
</gene>
<dbReference type="Gramene" id="KCW64483">
    <property type="protein sequence ID" value="KCW64483"/>
    <property type="gene ID" value="EUGRSUZ_G02089"/>
</dbReference>
<dbReference type="InParanoid" id="A0A059BEF8"/>
<dbReference type="AlphaFoldDB" id="A0A059BEF8"/>
<dbReference type="EMBL" id="KK198759">
    <property type="protein sequence ID" value="KCW64483.1"/>
    <property type="molecule type" value="Genomic_DNA"/>
</dbReference>
<proteinExistence type="predicted"/>